<protein>
    <submittedName>
        <fullName evidence="3">Uncharacterized protein</fullName>
    </submittedName>
</protein>
<sequence>MQMTLILLCQIKGNHWGLVRQGPKGWLYGNEQRQFWKNRLIRTRLIRLRSGGTDRLPTISSSHFTAQANWLVPDFESAQLAGFESSEFSINNNLSQDDHRQLDIDEVRRIMLQKNCTFDEARLIRHQRHLKRNGIDPITGLPTDKKAITSLA</sequence>
<gene>
    <name evidence="3" type="ORF">PGT21_020328</name>
</gene>
<dbReference type="AlphaFoldDB" id="A0A5B0MRS8"/>
<comment type="similarity">
    <text evidence="1">Belongs to the UPF0357 family.</text>
</comment>
<keyword evidence="2" id="KW-0732">Signal</keyword>
<dbReference type="InterPro" id="IPR018559">
    <property type="entry name" value="DUF2015"/>
</dbReference>
<reference evidence="3 4" key="1">
    <citation type="submission" date="2019-05" db="EMBL/GenBank/DDBJ databases">
        <title>Emergence of the Ug99 lineage of the wheat stem rust pathogen through somatic hybridization.</title>
        <authorList>
            <person name="Li F."/>
            <person name="Upadhyaya N.M."/>
            <person name="Sperschneider J."/>
            <person name="Matny O."/>
            <person name="Nguyen-Phuc H."/>
            <person name="Mago R."/>
            <person name="Raley C."/>
            <person name="Miller M.E."/>
            <person name="Silverstein K.A.T."/>
            <person name="Henningsen E."/>
            <person name="Hirsch C.D."/>
            <person name="Visser B."/>
            <person name="Pretorius Z.A."/>
            <person name="Steffenson B.J."/>
            <person name="Schwessinger B."/>
            <person name="Dodds P.N."/>
            <person name="Figueroa M."/>
        </authorList>
    </citation>
    <scope>NUCLEOTIDE SEQUENCE [LARGE SCALE GENOMIC DNA]</scope>
    <source>
        <strain evidence="3">21-0</strain>
    </source>
</reference>
<dbReference type="OrthoDB" id="447314at2759"/>
<organism evidence="3 4">
    <name type="scientific">Puccinia graminis f. sp. tritici</name>
    <dbReference type="NCBI Taxonomy" id="56615"/>
    <lineage>
        <taxon>Eukaryota</taxon>
        <taxon>Fungi</taxon>
        <taxon>Dikarya</taxon>
        <taxon>Basidiomycota</taxon>
        <taxon>Pucciniomycotina</taxon>
        <taxon>Pucciniomycetes</taxon>
        <taxon>Pucciniales</taxon>
        <taxon>Pucciniaceae</taxon>
        <taxon>Puccinia</taxon>
    </lineage>
</organism>
<comment type="caution">
    <text evidence="3">The sequence shown here is derived from an EMBL/GenBank/DDBJ whole genome shotgun (WGS) entry which is preliminary data.</text>
</comment>
<dbReference type="PANTHER" id="PTHR28023">
    <property type="entry name" value="UPF0357 PROTEIN YCL012C"/>
    <property type="match status" value="1"/>
</dbReference>
<evidence type="ECO:0000256" key="2">
    <source>
        <dbReference type="ARBA" id="ARBA00022729"/>
    </source>
</evidence>
<keyword evidence="4" id="KW-1185">Reference proteome</keyword>
<dbReference type="PANTHER" id="PTHR28023:SF1">
    <property type="entry name" value="UPF0357 PROTEIN YCL012C"/>
    <property type="match status" value="1"/>
</dbReference>
<evidence type="ECO:0000313" key="3">
    <source>
        <dbReference type="EMBL" id="KAA1079667.1"/>
    </source>
</evidence>
<evidence type="ECO:0000256" key="1">
    <source>
        <dbReference type="ARBA" id="ARBA00008325"/>
    </source>
</evidence>
<dbReference type="Pfam" id="PF09435">
    <property type="entry name" value="DUF2015"/>
    <property type="match status" value="1"/>
</dbReference>
<proteinExistence type="inferred from homology"/>
<evidence type="ECO:0000313" key="4">
    <source>
        <dbReference type="Proteomes" id="UP000324748"/>
    </source>
</evidence>
<dbReference type="EMBL" id="VSWC01000132">
    <property type="protein sequence ID" value="KAA1079667.1"/>
    <property type="molecule type" value="Genomic_DNA"/>
</dbReference>
<accession>A0A5B0MRS8</accession>
<dbReference type="Proteomes" id="UP000324748">
    <property type="component" value="Unassembled WGS sequence"/>
</dbReference>
<name>A0A5B0MRS8_PUCGR</name>